<sequence length="296" mass="31597">MRARLIAAVVATGAVSAAAVPLVAGAADAAPAGARQITVVQHNTDKHRDSMNRAIRKATDAHADAITLQEICEDWVPALRQAHPSWTIATRATKPIAPDQTTAPCAKGSDVLAVAIWTGGKDGRRQAFDLEPDGGFTNEKGKWVPPRTPALVCVSFGSKPVKHVCSTHLVAFENPQKPVRAIQTRQVADITAKWRKKGHSVVVGGDFNSKPMMGEMDSMYAYGPGAHGAFTESDQLDGKTTAQAGRSTSKTRGKIDYLFFSRNRTPLQNSGTLNIVRKKVASGHDILVARTTVSKG</sequence>
<keyword evidence="3" id="KW-0255">Endonuclease</keyword>
<keyword evidence="3" id="KW-0378">Hydrolase</keyword>
<reference evidence="3 4" key="1">
    <citation type="submission" date="2023-03" db="EMBL/GenBank/DDBJ databases">
        <title>YIM 133296 draft genome.</title>
        <authorList>
            <person name="Xiong L."/>
        </authorList>
    </citation>
    <scope>NUCLEOTIDE SEQUENCE [LARGE SCALE GENOMIC DNA]</scope>
    <source>
        <strain evidence="3 4">YIM 133296</strain>
    </source>
</reference>
<evidence type="ECO:0000313" key="3">
    <source>
        <dbReference type="EMBL" id="MDF8264661.1"/>
    </source>
</evidence>
<dbReference type="InterPro" id="IPR036691">
    <property type="entry name" value="Endo/exonu/phosph_ase_sf"/>
</dbReference>
<keyword evidence="1" id="KW-0732">Signal</keyword>
<organism evidence="3 4">
    <name type="scientific">Luteipulveratus flavus</name>
    <dbReference type="NCBI Taxonomy" id="3031728"/>
    <lineage>
        <taxon>Bacteria</taxon>
        <taxon>Bacillati</taxon>
        <taxon>Actinomycetota</taxon>
        <taxon>Actinomycetes</taxon>
        <taxon>Micrococcales</taxon>
        <taxon>Dermacoccaceae</taxon>
        <taxon>Luteipulveratus</taxon>
    </lineage>
</organism>
<comment type="caution">
    <text evidence="3">The sequence shown here is derived from an EMBL/GenBank/DDBJ whole genome shotgun (WGS) entry which is preliminary data.</text>
</comment>
<feature type="chain" id="PRO_5045171996" evidence="1">
    <location>
        <begin position="27"/>
        <end position="296"/>
    </location>
</feature>
<gene>
    <name evidence="3" type="ORF">P4R38_10435</name>
</gene>
<accession>A0ABT6C6U6</accession>
<feature type="domain" description="Endonuclease/exonuclease/phosphatase" evidence="2">
    <location>
        <begin position="53"/>
        <end position="273"/>
    </location>
</feature>
<dbReference type="SUPFAM" id="SSF56219">
    <property type="entry name" value="DNase I-like"/>
    <property type="match status" value="1"/>
</dbReference>
<dbReference type="GO" id="GO:0004519">
    <property type="term" value="F:endonuclease activity"/>
    <property type="evidence" value="ECO:0007669"/>
    <property type="project" value="UniProtKB-KW"/>
</dbReference>
<dbReference type="Gene3D" id="3.60.10.10">
    <property type="entry name" value="Endonuclease/exonuclease/phosphatase"/>
    <property type="match status" value="1"/>
</dbReference>
<dbReference type="Proteomes" id="UP001528912">
    <property type="component" value="Unassembled WGS sequence"/>
</dbReference>
<keyword evidence="4" id="KW-1185">Reference proteome</keyword>
<dbReference type="InterPro" id="IPR005135">
    <property type="entry name" value="Endo/exonuclease/phosphatase"/>
</dbReference>
<dbReference type="Pfam" id="PF03372">
    <property type="entry name" value="Exo_endo_phos"/>
    <property type="match status" value="1"/>
</dbReference>
<evidence type="ECO:0000256" key="1">
    <source>
        <dbReference type="SAM" id="SignalP"/>
    </source>
</evidence>
<protein>
    <submittedName>
        <fullName evidence="3">Endonuclease/exonuclease/phosphatase family protein</fullName>
    </submittedName>
</protein>
<evidence type="ECO:0000259" key="2">
    <source>
        <dbReference type="Pfam" id="PF03372"/>
    </source>
</evidence>
<feature type="signal peptide" evidence="1">
    <location>
        <begin position="1"/>
        <end position="26"/>
    </location>
</feature>
<keyword evidence="3" id="KW-0540">Nuclease</keyword>
<name>A0ABT6C6U6_9MICO</name>
<proteinExistence type="predicted"/>
<dbReference type="EMBL" id="JAROAV010000028">
    <property type="protein sequence ID" value="MDF8264661.1"/>
    <property type="molecule type" value="Genomic_DNA"/>
</dbReference>
<evidence type="ECO:0000313" key="4">
    <source>
        <dbReference type="Proteomes" id="UP001528912"/>
    </source>
</evidence>
<dbReference type="RefSeq" id="WP_277192079.1">
    <property type="nucleotide sequence ID" value="NZ_JAROAV010000028.1"/>
</dbReference>